<evidence type="ECO:0000313" key="3">
    <source>
        <dbReference type="Proteomes" id="UP000887116"/>
    </source>
</evidence>
<feature type="transmembrane region" description="Helical" evidence="1">
    <location>
        <begin position="62"/>
        <end position="86"/>
    </location>
</feature>
<feature type="transmembrane region" description="Helical" evidence="1">
    <location>
        <begin position="36"/>
        <end position="56"/>
    </location>
</feature>
<keyword evidence="1" id="KW-0472">Membrane</keyword>
<dbReference type="EMBL" id="BMAO01023923">
    <property type="protein sequence ID" value="GFQ91855.1"/>
    <property type="molecule type" value="Genomic_DNA"/>
</dbReference>
<keyword evidence="3" id="KW-1185">Reference proteome</keyword>
<evidence type="ECO:0000256" key="1">
    <source>
        <dbReference type="SAM" id="Phobius"/>
    </source>
</evidence>
<proteinExistence type="predicted"/>
<protein>
    <submittedName>
        <fullName evidence="2">Uncharacterized protein</fullName>
    </submittedName>
</protein>
<sequence length="144" mass="16340">MHSLISLGSFLYGTPGYQTERALVYPDNGAKTTIHVLMGSFIFILLGLLTPLLFLLTKKEEFLALAYILYGIALLLNLAFFFRILLHYMFLRNLEATGVPFNPDIHLSFLNYLRVIVFLPPEGYSTSQTFVQNEDEAIEQGKQS</sequence>
<evidence type="ECO:0000313" key="2">
    <source>
        <dbReference type="EMBL" id="GFQ91855.1"/>
    </source>
</evidence>
<keyword evidence="1" id="KW-1133">Transmembrane helix</keyword>
<dbReference type="AlphaFoldDB" id="A0A8X6FXP9"/>
<dbReference type="Proteomes" id="UP000887116">
    <property type="component" value="Unassembled WGS sequence"/>
</dbReference>
<name>A0A8X6FXP9_TRICU</name>
<comment type="caution">
    <text evidence="2">The sequence shown here is derived from an EMBL/GenBank/DDBJ whole genome shotgun (WGS) entry which is preliminary data.</text>
</comment>
<reference evidence="2" key="1">
    <citation type="submission" date="2020-07" db="EMBL/GenBank/DDBJ databases">
        <title>Multicomponent nature underlies the extraordinary mechanical properties of spider dragline silk.</title>
        <authorList>
            <person name="Kono N."/>
            <person name="Nakamura H."/>
            <person name="Mori M."/>
            <person name="Yoshida Y."/>
            <person name="Ohtoshi R."/>
            <person name="Malay A.D."/>
            <person name="Moran D.A.P."/>
            <person name="Tomita M."/>
            <person name="Numata K."/>
            <person name="Arakawa K."/>
        </authorList>
    </citation>
    <scope>NUCLEOTIDE SEQUENCE</scope>
</reference>
<gene>
    <name evidence="2" type="ORF">TNCT_435301</name>
</gene>
<accession>A0A8X6FXP9</accession>
<keyword evidence="1" id="KW-0812">Transmembrane</keyword>
<organism evidence="2 3">
    <name type="scientific">Trichonephila clavata</name>
    <name type="common">Joro spider</name>
    <name type="synonym">Nephila clavata</name>
    <dbReference type="NCBI Taxonomy" id="2740835"/>
    <lineage>
        <taxon>Eukaryota</taxon>
        <taxon>Metazoa</taxon>
        <taxon>Ecdysozoa</taxon>
        <taxon>Arthropoda</taxon>
        <taxon>Chelicerata</taxon>
        <taxon>Arachnida</taxon>
        <taxon>Araneae</taxon>
        <taxon>Araneomorphae</taxon>
        <taxon>Entelegynae</taxon>
        <taxon>Araneoidea</taxon>
        <taxon>Nephilidae</taxon>
        <taxon>Trichonephila</taxon>
    </lineage>
</organism>